<reference evidence="1" key="1">
    <citation type="submission" date="2020-06" db="EMBL/GenBank/DDBJ databases">
        <authorList>
            <person name="Li T."/>
            <person name="Hu X."/>
            <person name="Zhang T."/>
            <person name="Song X."/>
            <person name="Zhang H."/>
            <person name="Dai N."/>
            <person name="Sheng W."/>
            <person name="Hou X."/>
            <person name="Wei L."/>
        </authorList>
    </citation>
    <scope>NUCLEOTIDE SEQUENCE</scope>
    <source>
        <strain evidence="1">3651</strain>
        <tissue evidence="1">Leaf</tissue>
    </source>
</reference>
<comment type="caution">
    <text evidence="1">The sequence shown here is derived from an EMBL/GenBank/DDBJ whole genome shotgun (WGS) entry which is preliminary data.</text>
</comment>
<reference evidence="1" key="2">
    <citation type="journal article" date="2024" name="Plant">
        <title>Genomic evolution and insights into agronomic trait innovations of Sesamum species.</title>
        <authorList>
            <person name="Miao H."/>
            <person name="Wang L."/>
            <person name="Qu L."/>
            <person name="Liu H."/>
            <person name="Sun Y."/>
            <person name="Le M."/>
            <person name="Wang Q."/>
            <person name="Wei S."/>
            <person name="Zheng Y."/>
            <person name="Lin W."/>
            <person name="Duan Y."/>
            <person name="Cao H."/>
            <person name="Xiong S."/>
            <person name="Wang X."/>
            <person name="Wei L."/>
            <person name="Li C."/>
            <person name="Ma Q."/>
            <person name="Ju M."/>
            <person name="Zhao R."/>
            <person name="Li G."/>
            <person name="Mu C."/>
            <person name="Tian Q."/>
            <person name="Mei H."/>
            <person name="Zhang T."/>
            <person name="Gao T."/>
            <person name="Zhang H."/>
        </authorList>
    </citation>
    <scope>NUCLEOTIDE SEQUENCE</scope>
    <source>
        <strain evidence="1">3651</strain>
    </source>
</reference>
<sequence>MRTPQPKDTYASVSAMPQPRVLQYPRLSTEYPPIVMFAMHKHSPAKHASPSPHSPRIEYTELGRVLRCRGDLLSSSSEPQTSGPHQIAAQASAGIEPNFDGRFKNTLARPKPCAQVIAVEPNPVQRIEVASAGTLYLNLGQTKKFGSNVAAEGILEEAVLPSVSGVGCSLVGVPCAETVVEEGSRNQKRLLLHSRVWMRRL</sequence>
<accession>A0AAE2CP22</accession>
<name>A0AAE2CP22_9LAMI</name>
<dbReference type="EMBL" id="JACGWO010000004">
    <property type="protein sequence ID" value="KAK4428959.1"/>
    <property type="molecule type" value="Genomic_DNA"/>
</dbReference>
<proteinExistence type="predicted"/>
<protein>
    <submittedName>
        <fullName evidence="1">Uncharacterized protein</fullName>
    </submittedName>
</protein>
<dbReference type="Proteomes" id="UP001293254">
    <property type="component" value="Unassembled WGS sequence"/>
</dbReference>
<keyword evidence="2" id="KW-1185">Reference proteome</keyword>
<evidence type="ECO:0000313" key="1">
    <source>
        <dbReference type="EMBL" id="KAK4428959.1"/>
    </source>
</evidence>
<organism evidence="1 2">
    <name type="scientific">Sesamum alatum</name>
    <dbReference type="NCBI Taxonomy" id="300844"/>
    <lineage>
        <taxon>Eukaryota</taxon>
        <taxon>Viridiplantae</taxon>
        <taxon>Streptophyta</taxon>
        <taxon>Embryophyta</taxon>
        <taxon>Tracheophyta</taxon>
        <taxon>Spermatophyta</taxon>
        <taxon>Magnoliopsida</taxon>
        <taxon>eudicotyledons</taxon>
        <taxon>Gunneridae</taxon>
        <taxon>Pentapetalae</taxon>
        <taxon>asterids</taxon>
        <taxon>lamiids</taxon>
        <taxon>Lamiales</taxon>
        <taxon>Pedaliaceae</taxon>
        <taxon>Sesamum</taxon>
    </lineage>
</organism>
<dbReference type="AlphaFoldDB" id="A0AAE2CP22"/>
<gene>
    <name evidence="1" type="ORF">Salat_1195900</name>
</gene>
<evidence type="ECO:0000313" key="2">
    <source>
        <dbReference type="Proteomes" id="UP001293254"/>
    </source>
</evidence>